<comment type="caution">
    <text evidence="1">The sequence shown here is derived from an EMBL/GenBank/DDBJ whole genome shotgun (WGS) entry which is preliminary data.</text>
</comment>
<sequence length="39" mass="4636">MKARCLGYLVFDFWYWKNGGRLLGFHCEHGMVHGYEANE</sequence>
<name>W1RYV6_9GAMM</name>
<accession>W1RYV6</accession>
<gene>
    <name evidence="1" type="ORF">D104_03590</name>
</gene>
<proteinExistence type="predicted"/>
<keyword evidence="2" id="KW-1185">Reference proteome</keyword>
<organism evidence="1 2">
    <name type="scientific">Marinomonas profundimaris</name>
    <dbReference type="NCBI Taxonomy" id="1208321"/>
    <lineage>
        <taxon>Bacteria</taxon>
        <taxon>Pseudomonadati</taxon>
        <taxon>Pseudomonadota</taxon>
        <taxon>Gammaproteobacteria</taxon>
        <taxon>Oceanospirillales</taxon>
        <taxon>Oceanospirillaceae</taxon>
        <taxon>Marinomonas</taxon>
    </lineage>
</organism>
<evidence type="ECO:0000313" key="1">
    <source>
        <dbReference type="EMBL" id="ETI61995.1"/>
    </source>
</evidence>
<dbReference type="PATRIC" id="fig|1208321.3.peg.715"/>
<dbReference type="AlphaFoldDB" id="W1RYV6"/>
<dbReference type="EMBL" id="AYOZ01000003">
    <property type="protein sequence ID" value="ETI61995.1"/>
    <property type="molecule type" value="Genomic_DNA"/>
</dbReference>
<reference evidence="1 2" key="1">
    <citation type="journal article" date="2014" name="Genome Announc.">
        <title>Draft Genome Sequence of Marinomonas sp. Strain D104, a Polycyclic Aromatic Hydrocarbon-Degrading Bacterium from the Deep-Sea Sediment of the Arctic Ocean.</title>
        <authorList>
            <person name="Dong C."/>
            <person name="Bai X."/>
            <person name="Lai Q."/>
            <person name="Xie Y."/>
            <person name="Chen X."/>
            <person name="Shao Z."/>
        </authorList>
    </citation>
    <scope>NUCLEOTIDE SEQUENCE [LARGE SCALE GENOMIC DNA]</scope>
    <source>
        <strain evidence="1 2">D104</strain>
    </source>
</reference>
<protein>
    <submittedName>
        <fullName evidence="1">Uncharacterized protein</fullName>
    </submittedName>
</protein>
<dbReference type="Proteomes" id="UP000018857">
    <property type="component" value="Unassembled WGS sequence"/>
</dbReference>
<dbReference type="STRING" id="1208321.D104_03590"/>
<evidence type="ECO:0000313" key="2">
    <source>
        <dbReference type="Proteomes" id="UP000018857"/>
    </source>
</evidence>